<gene>
    <name evidence="5" type="ORF">SAMN06265379_103174</name>
</gene>
<evidence type="ECO:0000313" key="5">
    <source>
        <dbReference type="EMBL" id="SMO59115.1"/>
    </source>
</evidence>
<feature type="domain" description="CusB-like beta-barrel" evidence="4">
    <location>
        <begin position="223"/>
        <end position="296"/>
    </location>
</feature>
<dbReference type="SUPFAM" id="SSF111369">
    <property type="entry name" value="HlyD-like secretion proteins"/>
    <property type="match status" value="1"/>
</dbReference>
<keyword evidence="2" id="KW-0175">Coiled coil</keyword>
<dbReference type="Proteomes" id="UP000319040">
    <property type="component" value="Unassembled WGS sequence"/>
</dbReference>
<feature type="coiled-coil region" evidence="2">
    <location>
        <begin position="26"/>
        <end position="60"/>
    </location>
</feature>
<dbReference type="GO" id="GO:1990281">
    <property type="term" value="C:efflux pump complex"/>
    <property type="evidence" value="ECO:0007669"/>
    <property type="project" value="TreeGrafter"/>
</dbReference>
<accession>A0A521CIC5</accession>
<sequence>MNYPKQLILTPVFFVFILLATSCGNEENKTEKLAEHKKELLELKKEISALEDEIEAENGTSGSIVNVTTRIVRPQTYNHFIEVTGKVKTDQNTMVSPEGGGKITRIVVTEGERVSKGQVLAHLNNDAIESQIEQVKAGLQLAVTTFERRKKLWDRNIGSEIEYLQAKAEMEAQEQNLKSLQAQQAMSTVKSQINGIVDEIFQRKGEIAGPSIPFARVVNIDEVYVNAEVGERFVGMINDGDSASVFFPALDKNVQATIFRSSTVINDISRTFRVRINLKNSGNKIKPNLISVVKLKVYSADNLLIVPSILVKQDFDGEFLFVTEQKEGKTYAKKQYVKSVFNTDNKSIISEGLKDGDTIVTQGYNQIVNGTEIKIVNS</sequence>
<dbReference type="Gene3D" id="2.40.50.100">
    <property type="match status" value="1"/>
</dbReference>
<name>A0A521CIC5_SACCC</name>
<evidence type="ECO:0000256" key="2">
    <source>
        <dbReference type="SAM" id="Coils"/>
    </source>
</evidence>
<evidence type="ECO:0000256" key="1">
    <source>
        <dbReference type="ARBA" id="ARBA00009477"/>
    </source>
</evidence>
<dbReference type="RefSeq" id="WP_142532887.1">
    <property type="nucleotide sequence ID" value="NZ_FXTB01000003.1"/>
</dbReference>
<dbReference type="Pfam" id="PF25954">
    <property type="entry name" value="Beta-barrel_RND_2"/>
    <property type="match status" value="1"/>
</dbReference>
<dbReference type="OrthoDB" id="9806939at2"/>
<dbReference type="PANTHER" id="PTHR30469">
    <property type="entry name" value="MULTIDRUG RESISTANCE PROTEIN MDTA"/>
    <property type="match status" value="1"/>
</dbReference>
<dbReference type="InterPro" id="IPR058792">
    <property type="entry name" value="Beta-barrel_RND_2"/>
</dbReference>
<dbReference type="EMBL" id="FXTB01000003">
    <property type="protein sequence ID" value="SMO59115.1"/>
    <property type="molecule type" value="Genomic_DNA"/>
</dbReference>
<dbReference type="InterPro" id="IPR006143">
    <property type="entry name" value="RND_pump_MFP"/>
</dbReference>
<dbReference type="AlphaFoldDB" id="A0A521CIC5"/>
<dbReference type="InterPro" id="IPR058648">
    <property type="entry name" value="HH_CzcB-like"/>
</dbReference>
<keyword evidence="6" id="KW-1185">Reference proteome</keyword>
<reference evidence="5 6" key="1">
    <citation type="submission" date="2017-05" db="EMBL/GenBank/DDBJ databases">
        <authorList>
            <person name="Varghese N."/>
            <person name="Submissions S."/>
        </authorList>
    </citation>
    <scope>NUCLEOTIDE SEQUENCE [LARGE SCALE GENOMIC DNA]</scope>
    <source>
        <strain evidence="5 6">DSM 27040</strain>
    </source>
</reference>
<evidence type="ECO:0000259" key="3">
    <source>
        <dbReference type="Pfam" id="PF25893"/>
    </source>
</evidence>
<dbReference type="GO" id="GO:0015562">
    <property type="term" value="F:efflux transmembrane transporter activity"/>
    <property type="evidence" value="ECO:0007669"/>
    <property type="project" value="TreeGrafter"/>
</dbReference>
<evidence type="ECO:0000313" key="6">
    <source>
        <dbReference type="Proteomes" id="UP000319040"/>
    </source>
</evidence>
<evidence type="ECO:0000259" key="4">
    <source>
        <dbReference type="Pfam" id="PF25954"/>
    </source>
</evidence>
<dbReference type="PROSITE" id="PS51257">
    <property type="entry name" value="PROKAR_LIPOPROTEIN"/>
    <property type="match status" value="1"/>
</dbReference>
<feature type="domain" description="CzcB-like alpha-helical hairpin" evidence="3">
    <location>
        <begin position="129"/>
        <end position="183"/>
    </location>
</feature>
<dbReference type="NCBIfam" id="TIGR01730">
    <property type="entry name" value="RND_mfp"/>
    <property type="match status" value="1"/>
</dbReference>
<proteinExistence type="inferred from homology"/>
<dbReference type="PANTHER" id="PTHR30469:SF15">
    <property type="entry name" value="HLYD FAMILY OF SECRETION PROTEINS"/>
    <property type="match status" value="1"/>
</dbReference>
<dbReference type="Pfam" id="PF25893">
    <property type="entry name" value="HH_CzcB"/>
    <property type="match status" value="1"/>
</dbReference>
<organism evidence="5 6">
    <name type="scientific">Saccharicrinis carchari</name>
    <dbReference type="NCBI Taxonomy" id="1168039"/>
    <lineage>
        <taxon>Bacteria</taxon>
        <taxon>Pseudomonadati</taxon>
        <taxon>Bacteroidota</taxon>
        <taxon>Bacteroidia</taxon>
        <taxon>Marinilabiliales</taxon>
        <taxon>Marinilabiliaceae</taxon>
        <taxon>Saccharicrinis</taxon>
    </lineage>
</organism>
<dbReference type="Gene3D" id="2.40.30.170">
    <property type="match status" value="1"/>
</dbReference>
<dbReference type="Gene3D" id="1.10.287.470">
    <property type="entry name" value="Helix hairpin bin"/>
    <property type="match status" value="1"/>
</dbReference>
<dbReference type="Gene3D" id="2.40.420.20">
    <property type="match status" value="1"/>
</dbReference>
<protein>
    <submittedName>
        <fullName evidence="5">RND family efflux transporter, MFP subunit</fullName>
    </submittedName>
</protein>
<comment type="similarity">
    <text evidence="1">Belongs to the membrane fusion protein (MFP) (TC 8.A.1) family.</text>
</comment>